<dbReference type="RefSeq" id="XP_041191076.1">
    <property type="nucleotide sequence ID" value="XM_041340463.1"/>
</dbReference>
<dbReference type="Proteomes" id="UP000807769">
    <property type="component" value="Unassembled WGS sequence"/>
</dbReference>
<feature type="compositionally biased region" description="Basic and acidic residues" evidence="1">
    <location>
        <begin position="1032"/>
        <end position="1041"/>
    </location>
</feature>
<evidence type="ECO:0000313" key="2">
    <source>
        <dbReference type="EMBL" id="KAG1813202.1"/>
    </source>
</evidence>
<accession>A0A9P7JBD4</accession>
<evidence type="ECO:0000313" key="3">
    <source>
        <dbReference type="Proteomes" id="UP000807769"/>
    </source>
</evidence>
<feature type="region of interest" description="Disordered" evidence="1">
    <location>
        <begin position="179"/>
        <end position="201"/>
    </location>
</feature>
<feature type="compositionally biased region" description="Polar residues" evidence="1">
    <location>
        <begin position="886"/>
        <end position="903"/>
    </location>
</feature>
<feature type="region of interest" description="Disordered" evidence="1">
    <location>
        <begin position="542"/>
        <end position="626"/>
    </location>
</feature>
<feature type="region of interest" description="Disordered" evidence="1">
    <location>
        <begin position="760"/>
        <end position="833"/>
    </location>
</feature>
<feature type="compositionally biased region" description="Low complexity" evidence="1">
    <location>
        <begin position="760"/>
        <end position="773"/>
    </location>
</feature>
<dbReference type="AlphaFoldDB" id="A0A9P7JBD4"/>
<feature type="compositionally biased region" description="Low complexity" evidence="1">
    <location>
        <begin position="544"/>
        <end position="565"/>
    </location>
</feature>
<feature type="region of interest" description="Disordered" evidence="1">
    <location>
        <begin position="223"/>
        <end position="320"/>
    </location>
</feature>
<name>A0A9P7JBD4_9AGAM</name>
<keyword evidence="3" id="KW-1185">Reference proteome</keyword>
<feature type="compositionally biased region" description="Low complexity" evidence="1">
    <location>
        <begin position="266"/>
        <end position="281"/>
    </location>
</feature>
<dbReference type="EMBL" id="JABBWG010000024">
    <property type="protein sequence ID" value="KAG1813202.1"/>
    <property type="molecule type" value="Genomic_DNA"/>
</dbReference>
<feature type="compositionally biased region" description="Polar residues" evidence="1">
    <location>
        <begin position="942"/>
        <end position="964"/>
    </location>
</feature>
<gene>
    <name evidence="2" type="ORF">BJ212DRAFT_1482671</name>
</gene>
<dbReference type="GeneID" id="64634479"/>
<proteinExistence type="predicted"/>
<protein>
    <submittedName>
        <fullName evidence="2">Uncharacterized protein</fullName>
    </submittedName>
</protein>
<feature type="compositionally biased region" description="Low complexity" evidence="1">
    <location>
        <begin position="586"/>
        <end position="604"/>
    </location>
</feature>
<feature type="compositionally biased region" description="Acidic residues" evidence="1">
    <location>
        <begin position="425"/>
        <end position="434"/>
    </location>
</feature>
<feature type="compositionally biased region" description="Polar residues" evidence="1">
    <location>
        <begin position="803"/>
        <end position="812"/>
    </location>
</feature>
<feature type="region of interest" description="Disordered" evidence="1">
    <location>
        <begin position="1"/>
        <end position="33"/>
    </location>
</feature>
<feature type="region of interest" description="Disordered" evidence="1">
    <location>
        <begin position="398"/>
        <end position="456"/>
    </location>
</feature>
<feature type="region of interest" description="Disordered" evidence="1">
    <location>
        <begin position="886"/>
        <end position="910"/>
    </location>
</feature>
<feature type="compositionally biased region" description="Low complexity" evidence="1">
    <location>
        <begin position="986"/>
        <end position="1004"/>
    </location>
</feature>
<dbReference type="OrthoDB" id="2526154at2759"/>
<feature type="compositionally biased region" description="Polar residues" evidence="1">
    <location>
        <begin position="1093"/>
        <end position="1103"/>
    </location>
</feature>
<sequence>MSKVVSAEYSHVSGNPHSLQPGQWAPPRAPLPPHRLAKIANALGVSMPSPAGPNSSSPYLSASFPGASPTISHADLPWRVTTPSNPSTYNVGSFASSSQSKFLLHVIPPLHLLHDFDATDPLEPAPPPNASGYHTQFRRGTLVSLQPSLHAQLNAIAKEYALPSTIGLVLYLITTSPQSRQNSPMPYATPISGNEDAEEPGPRISEEIWKRIWGRVLKAEREESLALSRGPRPSPFGLGLGPDPPGQSNLRPLVTPMRTETPQPQPITYPITPSSTTSSVSDLRSHSKSAPLSSSSLTHSEPDTPDTSRSSDNEILGVDLPGLNSPSIIPILAKVEFDIDRRKAAWYEPWLRGRLMTHAKRAESRQSNRAHSQPRAGGDGDGKRVPFDLRLVERMQNASSVPSFTASLSSREEGGTGGYAPLSDSTDEAIEEDTTREGGGTDGYTPLSDPTGDEVDEDMATHETDICHHDPLVDVFGTDADTWAEMRAESQGNQPEINPNVVELALDVSSITAMPEQEQAGDEVDDAEEVWDIMRRMSKPTLTLSIPSSPNSQQLSSPPVGGSKKSPPPPLVLAPDDTRNDLLLHTGPSPMLSSSSGGDSTSLPYAHSSSRGTPVADEIGDDDGLSLDMDQEYMRSRSPEEKRGGAVFEDLNLGLDLGDEDEEYDENDPNDQRRSQYLMRAKLDEIERTLAQFSPRHIKIDDLDQDITITHARTKSLLALHTGGTSKLSIDRTRDIRATGNSIDRADTSDKSWPAVSYSSIANKSSQSPSSQSHRPLNLTPSPPQLAVNGVSTGAPKSFAPPSRSSSPNALSAETKIRKRDLEPSMYPPPLPPSFGRLSDMATDSPIPLSPDPFGRYPSYLESEAHPAPTYWDPATGQFTSIPIESRPSLSSVDEGSVASTTPSSRFSADSASFSMDAAAAKTSTLLVSVKTFKKLWRRSKSASVSAQQPPTPNAGQTSFQGSAPPTPSFHDQLGPPQRGLPPMPGTTMPRTPTRPSSPTTPSSEKTSVRKSILKTWKSVSGSTASSSAPSEPRRDTERPVSNETIKPRRPSVLDAGVPPTPKLAEQYLPSNHARTGSGIFERRRSVGRSKMGASSNLSTSFQDVALPSRTHSQTSSPLPPPGSVSPARSLQSASRHSKVDGSFESAQYELVSASPRLYPNLSYPYQTLDQD</sequence>
<feature type="compositionally biased region" description="Polar residues" evidence="1">
    <location>
        <begin position="12"/>
        <end position="21"/>
    </location>
</feature>
<feature type="region of interest" description="Disordered" evidence="1">
    <location>
        <begin position="361"/>
        <end position="385"/>
    </location>
</feature>
<evidence type="ECO:0000256" key="1">
    <source>
        <dbReference type="SAM" id="MobiDB-lite"/>
    </source>
</evidence>
<organism evidence="2 3">
    <name type="scientific">Suillus subaureus</name>
    <dbReference type="NCBI Taxonomy" id="48587"/>
    <lineage>
        <taxon>Eukaryota</taxon>
        <taxon>Fungi</taxon>
        <taxon>Dikarya</taxon>
        <taxon>Basidiomycota</taxon>
        <taxon>Agaricomycotina</taxon>
        <taxon>Agaricomycetes</taxon>
        <taxon>Agaricomycetidae</taxon>
        <taxon>Boletales</taxon>
        <taxon>Suillineae</taxon>
        <taxon>Suillaceae</taxon>
        <taxon>Suillus</taxon>
    </lineage>
</organism>
<comment type="caution">
    <text evidence="2">The sequence shown here is derived from an EMBL/GenBank/DDBJ whole genome shotgun (WGS) entry which is preliminary data.</text>
</comment>
<feature type="region of interest" description="Disordered" evidence="1">
    <location>
        <begin position="941"/>
        <end position="1142"/>
    </location>
</feature>
<feature type="compositionally biased region" description="Low complexity" evidence="1">
    <location>
        <begin position="288"/>
        <end position="299"/>
    </location>
</feature>
<feature type="compositionally biased region" description="Polar residues" evidence="1">
    <location>
        <begin position="398"/>
        <end position="409"/>
    </location>
</feature>
<reference evidence="2" key="1">
    <citation type="journal article" date="2020" name="New Phytol.">
        <title>Comparative genomics reveals dynamic genome evolution in host specialist ectomycorrhizal fungi.</title>
        <authorList>
            <person name="Lofgren L.A."/>
            <person name="Nguyen N.H."/>
            <person name="Vilgalys R."/>
            <person name="Ruytinx J."/>
            <person name="Liao H.L."/>
            <person name="Branco S."/>
            <person name="Kuo A."/>
            <person name="LaButti K."/>
            <person name="Lipzen A."/>
            <person name="Andreopoulos W."/>
            <person name="Pangilinan J."/>
            <person name="Riley R."/>
            <person name="Hundley H."/>
            <person name="Na H."/>
            <person name="Barry K."/>
            <person name="Grigoriev I.V."/>
            <person name="Stajich J.E."/>
            <person name="Kennedy P.G."/>
        </authorList>
    </citation>
    <scope>NUCLEOTIDE SEQUENCE</scope>
    <source>
        <strain evidence="2">MN1</strain>
    </source>
</reference>
<feature type="compositionally biased region" description="Low complexity" evidence="1">
    <location>
        <begin position="1019"/>
        <end position="1031"/>
    </location>
</feature>